<sequence>MVVITLEKVSRSLRGELTRWLVELDTGVFVGRVSARVRELLWKKVVEKADEGRCTMAWNTANEQGFRIRIHGHEDRCVHTIDGVELVAVRNAKWKKVWNQHLRWLKRRGLVEGPVGDLDKKTLDPSEGSGR</sequence>
<organism evidence="1 2">
    <name type="scientific">Oceanithermus desulfurans NBRC 100063</name>
    <dbReference type="NCBI Taxonomy" id="1227550"/>
    <lineage>
        <taxon>Bacteria</taxon>
        <taxon>Thermotogati</taxon>
        <taxon>Deinococcota</taxon>
        <taxon>Deinococci</taxon>
        <taxon>Thermales</taxon>
        <taxon>Thermaceae</taxon>
        <taxon>Oceanithermus</taxon>
    </lineage>
</organism>
<protein>
    <submittedName>
        <fullName evidence="1">Type I-E CRISPR-associated endoribonuclease Cas2</fullName>
    </submittedName>
</protein>
<dbReference type="InterPro" id="IPR010152">
    <property type="entry name" value="CRISPR-assoc_prot_Cas2_sub"/>
</dbReference>
<gene>
    <name evidence="1" type="ORF">ODE01S_20620</name>
</gene>
<comment type="caution">
    <text evidence="1">The sequence shown here is derived from an EMBL/GenBank/DDBJ whole genome shotgun (WGS) entry which is preliminary data.</text>
</comment>
<dbReference type="OrthoDB" id="9776650at2"/>
<dbReference type="EMBL" id="BJXN01000017">
    <property type="protein sequence ID" value="GEM90628.1"/>
    <property type="molecule type" value="Genomic_DNA"/>
</dbReference>
<evidence type="ECO:0000313" key="2">
    <source>
        <dbReference type="Proteomes" id="UP000321827"/>
    </source>
</evidence>
<dbReference type="CDD" id="cd09755">
    <property type="entry name" value="Cas2_I-E"/>
    <property type="match status" value="1"/>
</dbReference>
<evidence type="ECO:0000313" key="1">
    <source>
        <dbReference type="EMBL" id="GEM90628.1"/>
    </source>
</evidence>
<proteinExistence type="predicted"/>
<dbReference type="Gene3D" id="3.30.70.240">
    <property type="match status" value="1"/>
</dbReference>
<dbReference type="AlphaFoldDB" id="A0A511RLU4"/>
<name>A0A511RLU4_9DEIN</name>
<reference evidence="1 2" key="1">
    <citation type="submission" date="2019-07" db="EMBL/GenBank/DDBJ databases">
        <title>Whole genome shotgun sequence of Oceanithermus desulfurans NBRC 100063.</title>
        <authorList>
            <person name="Hosoyama A."/>
            <person name="Uohara A."/>
            <person name="Ohji S."/>
            <person name="Ichikawa N."/>
        </authorList>
    </citation>
    <scope>NUCLEOTIDE SEQUENCE [LARGE SCALE GENOMIC DNA]</scope>
    <source>
        <strain evidence="1 2">NBRC 100063</strain>
    </source>
</reference>
<dbReference type="NCBIfam" id="TIGR01873">
    <property type="entry name" value="cas_CT1978"/>
    <property type="match status" value="1"/>
</dbReference>
<dbReference type="Proteomes" id="UP000321827">
    <property type="component" value="Unassembled WGS sequence"/>
</dbReference>
<dbReference type="RefSeq" id="WP_147148534.1">
    <property type="nucleotide sequence ID" value="NZ_BJXN01000017.1"/>
</dbReference>
<dbReference type="Pfam" id="PF09707">
    <property type="entry name" value="Cas_Cas2CT1978"/>
    <property type="match status" value="1"/>
</dbReference>
<accession>A0A511RLU4</accession>